<dbReference type="EMBL" id="VYQF01000001">
    <property type="protein sequence ID" value="KAA9042160.1"/>
    <property type="molecule type" value="Genomic_DNA"/>
</dbReference>
<proteinExistence type="predicted"/>
<feature type="transmembrane region" description="Helical" evidence="6">
    <location>
        <begin position="779"/>
        <end position="802"/>
    </location>
</feature>
<evidence type="ECO:0000256" key="3">
    <source>
        <dbReference type="ARBA" id="ARBA00022960"/>
    </source>
</evidence>
<dbReference type="InterPro" id="IPR012338">
    <property type="entry name" value="Beta-lactam/transpept-like"/>
</dbReference>
<evidence type="ECO:0000256" key="1">
    <source>
        <dbReference type="ARBA" id="ARBA00004141"/>
    </source>
</evidence>
<dbReference type="PANTHER" id="PTHR30474:SF3">
    <property type="entry name" value="PEPTIDOGLYCAN GLYCOSYLTRANSFERASE RODA"/>
    <property type="match status" value="1"/>
</dbReference>
<dbReference type="InterPro" id="IPR013784">
    <property type="entry name" value="Carb-bd-like_fold"/>
</dbReference>
<feature type="transmembrane region" description="Helical" evidence="6">
    <location>
        <begin position="317"/>
        <end position="334"/>
    </location>
</feature>
<keyword evidence="2 6" id="KW-0812">Transmembrane</keyword>
<dbReference type="Pfam" id="PF00905">
    <property type="entry name" value="Transpeptidase"/>
    <property type="match status" value="1"/>
</dbReference>
<keyword evidence="4 6" id="KW-1133">Transmembrane helix</keyword>
<evidence type="ECO:0000259" key="7">
    <source>
        <dbReference type="Pfam" id="PF00905"/>
    </source>
</evidence>
<feature type="transmembrane region" description="Helical" evidence="6">
    <location>
        <begin position="579"/>
        <end position="602"/>
    </location>
</feature>
<organism evidence="8 9">
    <name type="scientific">Ginsengibacter hankyongi</name>
    <dbReference type="NCBI Taxonomy" id="2607284"/>
    <lineage>
        <taxon>Bacteria</taxon>
        <taxon>Pseudomonadati</taxon>
        <taxon>Bacteroidota</taxon>
        <taxon>Chitinophagia</taxon>
        <taxon>Chitinophagales</taxon>
        <taxon>Chitinophagaceae</taxon>
        <taxon>Ginsengibacter</taxon>
    </lineage>
</organism>
<dbReference type="Proteomes" id="UP000326903">
    <property type="component" value="Unassembled WGS sequence"/>
</dbReference>
<keyword evidence="5 6" id="KW-0472">Membrane</keyword>
<dbReference type="Pfam" id="PF01098">
    <property type="entry name" value="FTSW_RODA_SPOVE"/>
    <property type="match status" value="2"/>
</dbReference>
<evidence type="ECO:0000313" key="8">
    <source>
        <dbReference type="EMBL" id="KAA9042160.1"/>
    </source>
</evidence>
<feature type="transmembrane region" description="Helical" evidence="6">
    <location>
        <begin position="346"/>
        <end position="366"/>
    </location>
</feature>
<feature type="transmembrane region" description="Helical" evidence="6">
    <location>
        <begin position="740"/>
        <end position="758"/>
    </location>
</feature>
<evidence type="ECO:0000313" key="9">
    <source>
        <dbReference type="Proteomes" id="UP000326903"/>
    </source>
</evidence>
<dbReference type="InterPro" id="IPR001460">
    <property type="entry name" value="PCN-bd_Tpept"/>
</dbReference>
<feature type="transmembrane region" description="Helical" evidence="6">
    <location>
        <begin position="701"/>
        <end position="720"/>
    </location>
</feature>
<dbReference type="PANTHER" id="PTHR30474">
    <property type="entry name" value="CELL CYCLE PROTEIN"/>
    <property type="match status" value="1"/>
</dbReference>
<dbReference type="GO" id="GO:0008658">
    <property type="term" value="F:penicillin binding"/>
    <property type="evidence" value="ECO:0007669"/>
    <property type="project" value="InterPro"/>
</dbReference>
<feature type="domain" description="Penicillin-binding protein transpeptidase" evidence="7">
    <location>
        <begin position="1012"/>
        <end position="1323"/>
    </location>
</feature>
<dbReference type="RefSeq" id="WP_150414289.1">
    <property type="nucleotide sequence ID" value="NZ_VYQF01000001.1"/>
</dbReference>
<dbReference type="SUPFAM" id="SSF56601">
    <property type="entry name" value="beta-lactamase/transpeptidase-like"/>
    <property type="match status" value="1"/>
</dbReference>
<evidence type="ECO:0000256" key="4">
    <source>
        <dbReference type="ARBA" id="ARBA00022989"/>
    </source>
</evidence>
<feature type="transmembrane region" description="Helical" evidence="6">
    <location>
        <begin position="491"/>
        <end position="524"/>
    </location>
</feature>
<sequence length="1378" mass="151861">MSNSGTWFRNRKTERICLVLISIIMALLFWKLFSVLQRDFDEVNARLENGTMINLNGDKPGEAMTAVLKKGMYFEDPKDIAFIATTVAAEKEPGSVIDNIGTLNKKPYFVNADEAFLKGGQSFKRRVELSRDLLGFSQSDSLSFEKERKHPLNVPAQTNVNLGTGNISGTVRNQDGQPASGVLLRLRLLVPQDSSNMANQDQDEKNIIQFKNGIRKIFTRDSAKNLQLLSFNAYARTDASGKYIFSGLPANKSYEILPLHPGYEFGRSRGTEKLQGNATFNFVQSPHMMTLFSAKDFNTLKKEKAFIVRTPPDVTDWFRIIVVTFFASFLLLHLIFSIRSPGPDQLLLPVIMILTGLSFITLFSLQDPLRDRFLVKSTFIYFCIGMAAILAFQFMNLKKFTPDSGLFRLFIFKNERKAANGWPWALAAMGLLGLTILFGTGPEGSGVKVNLFGFQPSEIVKYMVILFLGGFFAANEKFISEYPSFNKRLSFFVFALIAIVATILLFLVIGDLGPAIICCFTFIILFSFSRGDFMQVVAAMILYAIATWVFKNVWIATGVTVAALALYMLLSKKRLSESAVMALVVVSGFLLLDQIPVLAKIIPGPIHRLVDRKAIWSDPWNNQVYGGDQVANGIWAISTGGITGQGAGEGFARTIPEAHTDMILPAIGEEFGWAGITCVFILFLVLLHRSIIIGRQAGPPFLFYLCAGAGIGIFVQFLLIAGGSTGALPLSGVALPFTSYGGTSLLCSMIAAGFLLSVSRLSGSQAQVKYIAQRQDKNLVPALLAACVAILLLIVNVSGYTLNKKKWIVEPALVADRSGTRMYSYNPRISILMNRLQAGNVYDRDGRLLASSDPRLVQDQKDSLLALGIPAENIESLSYKRQARYYPFGEYMFFWTGDANTGIFSGGNNGYFAEYAHAAELRGFPAPVVKYAVSADRYREEKFLPVTGTEMTVTKRDFSALSDLLTAGINSNEVAEFKKRNRDVTLAMDAALQTKIELALQQDDSVNKKRVSVVIMEDNTGDVLASACWPLPPVNDWDRLSLSENDINKLPGWNVNTDIGFTHATQPGSTAKLVTAMAAFNKLGAAAAKKTIRVYPKDLIRVTGPEPDEAGLITIEKGIIKSNNSFFIRLANQEQLQEDMATLYMQSGMFLHGVGGYYFENDNNNTSQQEKWRTLWRETEFKSLNRYNPEDIRRTRALGISGMAWGQGELVATPASVARIASGIANNGIMIPNRYTLNINGKAVTPKPGVPIAKDSIYAQYLSTYMKEQSAPQKSKFGMLVAGKTGTPERIVKGESINDGWYVFFAPNANGNGHVVVCIRIEGTRGSSDAVALAGAHIIPLLRESNYIKSFDPLKKPVQTLEDTKNELTMSHPAKSGN</sequence>
<dbReference type="GO" id="GO:0008360">
    <property type="term" value="P:regulation of cell shape"/>
    <property type="evidence" value="ECO:0007669"/>
    <property type="project" value="UniProtKB-KW"/>
</dbReference>
<name>A0A5J5IM98_9BACT</name>
<accession>A0A5J5IM98</accession>
<dbReference type="GO" id="GO:0015648">
    <property type="term" value="F:lipid-linked peptidoglycan transporter activity"/>
    <property type="evidence" value="ECO:0007669"/>
    <property type="project" value="TreeGrafter"/>
</dbReference>
<evidence type="ECO:0000256" key="5">
    <source>
        <dbReference type="ARBA" id="ARBA00023136"/>
    </source>
</evidence>
<protein>
    <submittedName>
        <fullName evidence="8">Cell cycle protein</fullName>
    </submittedName>
</protein>
<reference evidence="8 9" key="1">
    <citation type="submission" date="2019-09" db="EMBL/GenBank/DDBJ databases">
        <title>Draft genome sequence of Ginsengibacter sp. BR5-29.</title>
        <authorList>
            <person name="Im W.-T."/>
        </authorList>
    </citation>
    <scope>NUCLEOTIDE SEQUENCE [LARGE SCALE GENOMIC DNA]</scope>
    <source>
        <strain evidence="8 9">BR5-29</strain>
    </source>
</reference>
<dbReference type="InterPro" id="IPR001182">
    <property type="entry name" value="FtsW/RodA"/>
</dbReference>
<dbReference type="GO" id="GO:0030246">
    <property type="term" value="F:carbohydrate binding"/>
    <property type="evidence" value="ECO:0007669"/>
    <property type="project" value="InterPro"/>
</dbReference>
<dbReference type="GO" id="GO:0051301">
    <property type="term" value="P:cell division"/>
    <property type="evidence" value="ECO:0007669"/>
    <property type="project" value="InterPro"/>
</dbReference>
<feature type="transmembrane region" description="Helical" evidence="6">
    <location>
        <begin position="671"/>
        <end position="689"/>
    </location>
</feature>
<evidence type="ECO:0000256" key="6">
    <source>
        <dbReference type="SAM" id="Phobius"/>
    </source>
</evidence>
<dbReference type="GO" id="GO:0032153">
    <property type="term" value="C:cell division site"/>
    <property type="evidence" value="ECO:0007669"/>
    <property type="project" value="TreeGrafter"/>
</dbReference>
<feature type="transmembrane region" description="Helical" evidence="6">
    <location>
        <begin position="378"/>
        <end position="397"/>
    </location>
</feature>
<dbReference type="Gene3D" id="3.40.710.10">
    <property type="entry name" value="DD-peptidase/beta-lactamase superfamily"/>
    <property type="match status" value="1"/>
</dbReference>
<feature type="transmembrane region" description="Helical" evidence="6">
    <location>
        <begin position="536"/>
        <end position="567"/>
    </location>
</feature>
<feature type="transmembrane region" description="Helical" evidence="6">
    <location>
        <begin position="459"/>
        <end position="479"/>
    </location>
</feature>
<keyword evidence="9" id="KW-1185">Reference proteome</keyword>
<comment type="subcellular location">
    <subcellularLocation>
        <location evidence="1">Membrane</location>
        <topology evidence="1">Multi-pass membrane protein</topology>
    </subcellularLocation>
</comment>
<evidence type="ECO:0000256" key="2">
    <source>
        <dbReference type="ARBA" id="ARBA00022692"/>
    </source>
</evidence>
<dbReference type="SUPFAM" id="SSF49452">
    <property type="entry name" value="Starch-binding domain-like"/>
    <property type="match status" value="1"/>
</dbReference>
<keyword evidence="3" id="KW-0133">Cell shape</keyword>
<dbReference type="GO" id="GO:0005886">
    <property type="term" value="C:plasma membrane"/>
    <property type="evidence" value="ECO:0007669"/>
    <property type="project" value="TreeGrafter"/>
</dbReference>
<feature type="transmembrane region" description="Helical" evidence="6">
    <location>
        <begin position="418"/>
        <end position="439"/>
    </location>
</feature>
<comment type="caution">
    <text evidence="8">The sequence shown here is derived from an EMBL/GenBank/DDBJ whole genome shotgun (WGS) entry which is preliminary data.</text>
</comment>
<feature type="transmembrane region" description="Helical" evidence="6">
    <location>
        <begin position="16"/>
        <end position="33"/>
    </location>
</feature>
<gene>
    <name evidence="8" type="ORF">FW778_09135</name>
</gene>